<evidence type="ECO:0000313" key="2">
    <source>
        <dbReference type="Proteomes" id="UP000245207"/>
    </source>
</evidence>
<dbReference type="AlphaFoldDB" id="A0A2U1N4W8"/>
<dbReference type="EMBL" id="PKPP01003611">
    <property type="protein sequence ID" value="PWA68552.1"/>
    <property type="molecule type" value="Genomic_DNA"/>
</dbReference>
<comment type="caution">
    <text evidence="1">The sequence shown here is derived from an EMBL/GenBank/DDBJ whole genome shotgun (WGS) entry which is preliminary data.</text>
</comment>
<dbReference type="InterPro" id="IPR006734">
    <property type="entry name" value="PLATZ"/>
</dbReference>
<dbReference type="Proteomes" id="UP000245207">
    <property type="component" value="Unassembled WGS sequence"/>
</dbReference>
<protein>
    <submittedName>
        <fullName evidence="1">PLATZ transcription factor family protein</fullName>
    </submittedName>
</protein>
<gene>
    <name evidence="1" type="ORF">CTI12_AA307730</name>
</gene>
<accession>A0A2U1N4W8</accession>
<proteinExistence type="predicted"/>
<dbReference type="PANTHER" id="PTHR31065">
    <property type="entry name" value="PLATZ TRANSCRIPTION FACTOR FAMILY PROTEIN"/>
    <property type="match status" value="1"/>
</dbReference>
<dbReference type="OrthoDB" id="1908108at2759"/>
<sequence length="241" mass="27452">MGEEKMVPKWLSSLLSEKFYENCVVHHDVFKNEKNIFCVDCCVGFCTHCVGPHGTHRLLQIRRYVYHDVIRVKDAEKLMDCANIQSNFTNGAYVVFLNPRPQTRCKPLKNCCIWCQRGVQESNLYCSIFCKINHIISEGLLSKCVYDYEEELAMPEQDGLMTPDSVLEVPIRTSSSSSASYGFIDCRTLACTATTEIVRKKRTSRPKPKTREVTACVSVISPPPEFAGNRRKSVPCRSPFY</sequence>
<evidence type="ECO:0000313" key="1">
    <source>
        <dbReference type="EMBL" id="PWA68552.1"/>
    </source>
</evidence>
<dbReference type="Pfam" id="PF04640">
    <property type="entry name" value="PLATZ"/>
    <property type="match status" value="1"/>
</dbReference>
<reference evidence="1 2" key="1">
    <citation type="journal article" date="2018" name="Mol. Plant">
        <title>The genome of Artemisia annua provides insight into the evolution of Asteraceae family and artemisinin biosynthesis.</title>
        <authorList>
            <person name="Shen Q."/>
            <person name="Zhang L."/>
            <person name="Liao Z."/>
            <person name="Wang S."/>
            <person name="Yan T."/>
            <person name="Shi P."/>
            <person name="Liu M."/>
            <person name="Fu X."/>
            <person name="Pan Q."/>
            <person name="Wang Y."/>
            <person name="Lv Z."/>
            <person name="Lu X."/>
            <person name="Zhang F."/>
            <person name="Jiang W."/>
            <person name="Ma Y."/>
            <person name="Chen M."/>
            <person name="Hao X."/>
            <person name="Li L."/>
            <person name="Tang Y."/>
            <person name="Lv G."/>
            <person name="Zhou Y."/>
            <person name="Sun X."/>
            <person name="Brodelius P.E."/>
            <person name="Rose J.K.C."/>
            <person name="Tang K."/>
        </authorList>
    </citation>
    <scope>NUCLEOTIDE SEQUENCE [LARGE SCALE GENOMIC DNA]</scope>
    <source>
        <strain evidence="2">cv. Huhao1</strain>
        <tissue evidence="1">Leaf</tissue>
    </source>
</reference>
<organism evidence="1 2">
    <name type="scientific">Artemisia annua</name>
    <name type="common">Sweet wormwood</name>
    <dbReference type="NCBI Taxonomy" id="35608"/>
    <lineage>
        <taxon>Eukaryota</taxon>
        <taxon>Viridiplantae</taxon>
        <taxon>Streptophyta</taxon>
        <taxon>Embryophyta</taxon>
        <taxon>Tracheophyta</taxon>
        <taxon>Spermatophyta</taxon>
        <taxon>Magnoliopsida</taxon>
        <taxon>eudicotyledons</taxon>
        <taxon>Gunneridae</taxon>
        <taxon>Pentapetalae</taxon>
        <taxon>asterids</taxon>
        <taxon>campanulids</taxon>
        <taxon>Asterales</taxon>
        <taxon>Asteraceae</taxon>
        <taxon>Asteroideae</taxon>
        <taxon>Anthemideae</taxon>
        <taxon>Artemisiinae</taxon>
        <taxon>Artemisia</taxon>
    </lineage>
</organism>
<dbReference type="PANTHER" id="PTHR31065:SF100">
    <property type="entry name" value="PLATZ TRANSCRIPTION FACTOR FAMILY PROTEIN-RELATED"/>
    <property type="match status" value="1"/>
</dbReference>
<keyword evidence="2" id="KW-1185">Reference proteome</keyword>
<name>A0A2U1N4W8_ARTAN</name>